<reference evidence="1 2" key="1">
    <citation type="submission" date="2018-09" db="EMBL/GenBank/DDBJ databases">
        <authorList>
            <person name="Li J."/>
        </authorList>
    </citation>
    <scope>NUCLEOTIDE SEQUENCE [LARGE SCALE GENOMIC DNA]</scope>
    <source>
        <strain evidence="1 2">2129</strain>
    </source>
</reference>
<sequence length="257" mass="25678">MVAVRVLDLLDSVPTDPVPRAGADRSATVVGVVSGVSGGGTTVSVSVLGSDPVPLPATASVWTGVQTAYVLMDTATGRPVHVLGPAPAPVGALEAEAPQAEPTVFTTTVTPSWTGTWRDDRGWDQWNLDRYGGRSDLYQGSQGASGPLAGLADYGRAVTSLEAARVTSADLVLVGNGSRAHLDVVVQAAERTSTGPSPTGPTVTATVTGTTPAVADVTPLAEGLLAGTGLALVGSGYGGVSGLGGSMALTLTYEVAR</sequence>
<keyword evidence="2" id="KW-1185">Reference proteome</keyword>
<gene>
    <name evidence="1" type="ORF">D5R93_05675</name>
</gene>
<name>A0ABN5PSL5_9ACTO</name>
<dbReference type="Proteomes" id="UP000273001">
    <property type="component" value="Chromosome"/>
</dbReference>
<proteinExistence type="predicted"/>
<organism evidence="1 2">
    <name type="scientific">Actinomyces lilanjuaniae</name>
    <dbReference type="NCBI Taxonomy" id="2321394"/>
    <lineage>
        <taxon>Bacteria</taxon>
        <taxon>Bacillati</taxon>
        <taxon>Actinomycetota</taxon>
        <taxon>Actinomycetes</taxon>
        <taxon>Actinomycetales</taxon>
        <taxon>Actinomycetaceae</taxon>
        <taxon>Actinomyces</taxon>
    </lineage>
</organism>
<dbReference type="RefSeq" id="WP_120204255.1">
    <property type="nucleotide sequence ID" value="NZ_CP032514.1"/>
</dbReference>
<evidence type="ECO:0000313" key="1">
    <source>
        <dbReference type="EMBL" id="AYD89661.1"/>
    </source>
</evidence>
<protein>
    <recommendedName>
        <fullName evidence="3">Minor tail protein</fullName>
    </recommendedName>
</protein>
<evidence type="ECO:0000313" key="2">
    <source>
        <dbReference type="Proteomes" id="UP000273001"/>
    </source>
</evidence>
<dbReference type="EMBL" id="CP032514">
    <property type="protein sequence ID" value="AYD89661.1"/>
    <property type="molecule type" value="Genomic_DNA"/>
</dbReference>
<evidence type="ECO:0008006" key="3">
    <source>
        <dbReference type="Google" id="ProtNLM"/>
    </source>
</evidence>
<accession>A0ABN5PSL5</accession>